<dbReference type="InterPro" id="IPR007421">
    <property type="entry name" value="Schlafen_AlbA_2_dom"/>
</dbReference>
<dbReference type="STRING" id="1246637.MTBBW1_2130003"/>
<dbReference type="AlphaFoldDB" id="A0A1W1HCK1"/>
<dbReference type="PANTHER" id="PTHR30595:SF6">
    <property type="entry name" value="SCHLAFEN ALBA-2 DOMAIN-CONTAINING PROTEIN"/>
    <property type="match status" value="1"/>
</dbReference>
<evidence type="ECO:0000313" key="3">
    <source>
        <dbReference type="Proteomes" id="UP000191931"/>
    </source>
</evidence>
<evidence type="ECO:0000313" key="2">
    <source>
        <dbReference type="EMBL" id="SLM30108.1"/>
    </source>
</evidence>
<accession>A0A1W1HCK1</accession>
<feature type="domain" description="Schlafen AlbA-2" evidence="1">
    <location>
        <begin position="28"/>
        <end position="141"/>
    </location>
</feature>
<organism evidence="2 3">
    <name type="scientific">Desulfamplus magnetovallimortis</name>
    <dbReference type="NCBI Taxonomy" id="1246637"/>
    <lineage>
        <taxon>Bacteria</taxon>
        <taxon>Pseudomonadati</taxon>
        <taxon>Thermodesulfobacteriota</taxon>
        <taxon>Desulfobacteria</taxon>
        <taxon>Desulfobacterales</taxon>
        <taxon>Desulfobacteraceae</taxon>
        <taxon>Desulfamplus</taxon>
    </lineage>
</organism>
<reference evidence="2 3" key="1">
    <citation type="submission" date="2017-03" db="EMBL/GenBank/DDBJ databases">
        <authorList>
            <person name="Afonso C.L."/>
            <person name="Miller P.J."/>
            <person name="Scott M.A."/>
            <person name="Spackman E."/>
            <person name="Goraichik I."/>
            <person name="Dimitrov K.M."/>
            <person name="Suarez D.L."/>
            <person name="Swayne D.E."/>
        </authorList>
    </citation>
    <scope>NUCLEOTIDE SEQUENCE [LARGE SCALE GENOMIC DNA]</scope>
    <source>
        <strain evidence="2">PRJEB14757</strain>
    </source>
</reference>
<keyword evidence="3" id="KW-1185">Reference proteome</keyword>
<dbReference type="Gene3D" id="3.30.950.30">
    <property type="entry name" value="Schlafen, AAA domain"/>
    <property type="match status" value="1"/>
</dbReference>
<gene>
    <name evidence="2" type="ORF">MTBBW1_2130003</name>
</gene>
<dbReference type="Gene3D" id="3.30.565.60">
    <property type="match status" value="1"/>
</dbReference>
<evidence type="ECO:0000259" key="1">
    <source>
        <dbReference type="Pfam" id="PF04326"/>
    </source>
</evidence>
<dbReference type="Pfam" id="PF13749">
    <property type="entry name" value="HATPase_c_4"/>
    <property type="match status" value="1"/>
</dbReference>
<dbReference type="Pfam" id="PF04326">
    <property type="entry name" value="SLFN_AlbA_2"/>
    <property type="match status" value="1"/>
</dbReference>
<dbReference type="InterPro" id="IPR038475">
    <property type="entry name" value="RecG_C_sf"/>
</dbReference>
<protein>
    <submittedName>
        <fullName evidence="2">Putative transcriptional regulator</fullName>
    </submittedName>
</protein>
<sequence>MAHGKQFLKPSMKRNQLLEIEERIINGEDSYTQFKENIFDSKKLAEELVAFSNADGGTLIIGVRDDGSVSGLSRKDIGRLNQLVSNTANDNVKPPVYPLVEVSTIYDKEVMLVHVKKGFNKPYATSSGIYITKSGADKRKVSPEELRRLFAESAALSPDEIIHTKSSIKDLDQGEFHRFFLNKKNRDFAETGLDLTTVLENMNLYADGYLTLAGIMFFAFNPQKFYPIFTLQALHSSGTDTTTSGYINKKYFSGNLRALYEQAMMFLQSSLLTRQDKETFNTPGTLEIPPPALEEAIINALIHRDYYINAPIKIMIHSDRVEIINPGKLANSLTVDKIKNGLSIARNPVFHSLAPFVLNYSGFGTGIDRIVKLCPDVDLINDTSSEEFRVIFQRYHKLKAEA</sequence>
<proteinExistence type="predicted"/>
<dbReference type="PANTHER" id="PTHR30595">
    <property type="entry name" value="GLPR-RELATED TRANSCRIPTIONAL REPRESSOR"/>
    <property type="match status" value="1"/>
</dbReference>
<dbReference type="InterPro" id="IPR038461">
    <property type="entry name" value="Schlafen_AlbA_2_dom_sf"/>
</dbReference>
<dbReference type="Proteomes" id="UP000191931">
    <property type="component" value="Unassembled WGS sequence"/>
</dbReference>
<name>A0A1W1HCK1_9BACT</name>
<dbReference type="EMBL" id="FWEV01000128">
    <property type="protein sequence ID" value="SLM30108.1"/>
    <property type="molecule type" value="Genomic_DNA"/>
</dbReference>